<dbReference type="Proteomes" id="UP001185069">
    <property type="component" value="Unassembled WGS sequence"/>
</dbReference>
<dbReference type="Pfam" id="PF02586">
    <property type="entry name" value="SRAP"/>
    <property type="match status" value="1"/>
</dbReference>
<reference evidence="9 10" key="1">
    <citation type="submission" date="2023-07" db="EMBL/GenBank/DDBJ databases">
        <title>Sequencing the genomes of 1000 actinobacteria strains.</title>
        <authorList>
            <person name="Klenk H.-P."/>
        </authorList>
    </citation>
    <scope>NUCLEOTIDE SEQUENCE [LARGE SCALE GENOMIC DNA]</scope>
    <source>
        <strain evidence="9 10">DSM 14555</strain>
    </source>
</reference>
<comment type="similarity">
    <text evidence="1 8">Belongs to the SOS response-associated peptidase family.</text>
</comment>
<dbReference type="Gene3D" id="3.90.1680.10">
    <property type="entry name" value="SOS response associated peptidase-like"/>
    <property type="match status" value="1"/>
</dbReference>
<keyword evidence="3" id="KW-0227">DNA damage</keyword>
<evidence type="ECO:0000256" key="6">
    <source>
        <dbReference type="ARBA" id="ARBA00023125"/>
    </source>
</evidence>
<evidence type="ECO:0000256" key="5">
    <source>
        <dbReference type="ARBA" id="ARBA00023124"/>
    </source>
</evidence>
<keyword evidence="5" id="KW-0190">Covalent protein-DNA linkage</keyword>
<keyword evidence="2 8" id="KW-0645">Protease</keyword>
<evidence type="ECO:0000313" key="9">
    <source>
        <dbReference type="EMBL" id="MDR6268940.1"/>
    </source>
</evidence>
<keyword evidence="4 8" id="KW-0378">Hydrolase</keyword>
<comment type="caution">
    <text evidence="9">The sequence shown here is derived from an EMBL/GenBank/DDBJ whole genome shotgun (WGS) entry which is preliminary data.</text>
</comment>
<protein>
    <recommendedName>
        <fullName evidence="8">Abasic site processing protein</fullName>
        <ecNumber evidence="8">3.4.-.-</ecNumber>
    </recommendedName>
</protein>
<dbReference type="InterPro" id="IPR036590">
    <property type="entry name" value="SRAP-like"/>
</dbReference>
<evidence type="ECO:0000256" key="3">
    <source>
        <dbReference type="ARBA" id="ARBA00022763"/>
    </source>
</evidence>
<keyword evidence="6" id="KW-0238">DNA-binding</keyword>
<dbReference type="InterPro" id="IPR003738">
    <property type="entry name" value="SRAP"/>
</dbReference>
<dbReference type="EC" id="3.4.-.-" evidence="8"/>
<evidence type="ECO:0000256" key="8">
    <source>
        <dbReference type="RuleBase" id="RU364100"/>
    </source>
</evidence>
<accession>A0ABU1J933</accession>
<dbReference type="PANTHER" id="PTHR13604:SF0">
    <property type="entry name" value="ABASIC SITE PROCESSING PROTEIN HMCES"/>
    <property type="match status" value="1"/>
</dbReference>
<evidence type="ECO:0000256" key="2">
    <source>
        <dbReference type="ARBA" id="ARBA00022670"/>
    </source>
</evidence>
<evidence type="ECO:0000256" key="7">
    <source>
        <dbReference type="ARBA" id="ARBA00023239"/>
    </source>
</evidence>
<proteinExistence type="inferred from homology"/>
<dbReference type="EMBL" id="JAVDQF010000001">
    <property type="protein sequence ID" value="MDR6268940.1"/>
    <property type="molecule type" value="Genomic_DNA"/>
</dbReference>
<evidence type="ECO:0000256" key="1">
    <source>
        <dbReference type="ARBA" id="ARBA00008136"/>
    </source>
</evidence>
<organism evidence="9 10">
    <name type="scientific">Arthrobacter russicus</name>
    <dbReference type="NCBI Taxonomy" id="172040"/>
    <lineage>
        <taxon>Bacteria</taxon>
        <taxon>Bacillati</taxon>
        <taxon>Actinomycetota</taxon>
        <taxon>Actinomycetes</taxon>
        <taxon>Micrococcales</taxon>
        <taxon>Micrococcaceae</taxon>
        <taxon>Arthrobacter</taxon>
    </lineage>
</organism>
<name>A0ABU1J933_9MICC</name>
<dbReference type="PANTHER" id="PTHR13604">
    <property type="entry name" value="DC12-RELATED"/>
    <property type="match status" value="1"/>
</dbReference>
<sequence>MAELKTFWADNFWKIYRGQDVSFEWEDRFSVAPSNHAPILREHLDEDGEVRRVIETAKWGYEAPWVTEGDKKPRPINATIEKLNTSGMWKPPLSSQRIVVPMSGYYEFVPTMVDGKEVKVPHFIHHREGALLMAAGLCSARETPEGWVHTYTIVTRPGKDAAGEVHDRMPAFLTAEGVDHWLAPEKLDQGGRAEIVDWLEAESERLTPDLVEYAVDRKLNNTRTVNPFDPTLILPAPV</sequence>
<gene>
    <name evidence="9" type="ORF">JOE69_001178</name>
</gene>
<keyword evidence="7" id="KW-0456">Lyase</keyword>
<keyword evidence="10" id="KW-1185">Reference proteome</keyword>
<evidence type="ECO:0000313" key="10">
    <source>
        <dbReference type="Proteomes" id="UP001185069"/>
    </source>
</evidence>
<evidence type="ECO:0000256" key="4">
    <source>
        <dbReference type="ARBA" id="ARBA00022801"/>
    </source>
</evidence>
<dbReference type="SUPFAM" id="SSF143081">
    <property type="entry name" value="BB1717-like"/>
    <property type="match status" value="1"/>
</dbReference>